<dbReference type="CDD" id="cd12914">
    <property type="entry name" value="PDC1_DGC_like"/>
    <property type="match status" value="1"/>
</dbReference>
<dbReference type="SUPFAM" id="SSF55073">
    <property type="entry name" value="Nucleotide cyclase"/>
    <property type="match status" value="1"/>
</dbReference>
<dbReference type="AlphaFoldDB" id="A0A562I0E9"/>
<name>A0A562I0E9_9GAMM</name>
<reference evidence="9 10" key="1">
    <citation type="submission" date="2019-07" db="EMBL/GenBank/DDBJ databases">
        <title>Genomic Encyclopedia of Type Strains, Phase I: the one thousand microbial genomes (KMG-I) project.</title>
        <authorList>
            <person name="Kyrpides N."/>
        </authorList>
    </citation>
    <scope>NUCLEOTIDE SEQUENCE [LARGE SCALE GENOMIC DNA]</scope>
    <source>
        <strain evidence="9 10">DSM 375</strain>
    </source>
</reference>
<dbReference type="GO" id="GO:0052621">
    <property type="term" value="F:diguanylate cyclase activity"/>
    <property type="evidence" value="ECO:0007669"/>
    <property type="project" value="UniProtKB-EC"/>
</dbReference>
<evidence type="ECO:0000256" key="3">
    <source>
        <dbReference type="ARBA" id="ARBA00012528"/>
    </source>
</evidence>
<dbReference type="PROSITE" id="PS50885">
    <property type="entry name" value="HAMP"/>
    <property type="match status" value="1"/>
</dbReference>
<organism evidence="9 10">
    <name type="scientific">Azomonas agilis</name>
    <dbReference type="NCBI Taxonomy" id="116849"/>
    <lineage>
        <taxon>Bacteria</taxon>
        <taxon>Pseudomonadati</taxon>
        <taxon>Pseudomonadota</taxon>
        <taxon>Gammaproteobacteria</taxon>
        <taxon>Pseudomonadales</taxon>
        <taxon>Pseudomonadaceae</taxon>
        <taxon>Azomonas</taxon>
    </lineage>
</organism>
<evidence type="ECO:0000259" key="7">
    <source>
        <dbReference type="PROSITE" id="PS50885"/>
    </source>
</evidence>
<dbReference type="InterPro" id="IPR029787">
    <property type="entry name" value="Nucleotide_cyclase"/>
</dbReference>
<dbReference type="SMART" id="SM00267">
    <property type="entry name" value="GGDEF"/>
    <property type="match status" value="1"/>
</dbReference>
<dbReference type="GO" id="GO:0005886">
    <property type="term" value="C:plasma membrane"/>
    <property type="evidence" value="ECO:0007669"/>
    <property type="project" value="UniProtKB-SubCell"/>
</dbReference>
<dbReference type="EC" id="2.7.7.65" evidence="3"/>
<keyword evidence="6" id="KW-0472">Membrane</keyword>
<keyword evidence="6" id="KW-1133">Transmembrane helix</keyword>
<feature type="domain" description="GGDEF" evidence="8">
    <location>
        <begin position="431"/>
        <end position="561"/>
    </location>
</feature>
<dbReference type="InterPro" id="IPR000160">
    <property type="entry name" value="GGDEF_dom"/>
</dbReference>
<comment type="cofactor">
    <cofactor evidence="1">
        <name>Mg(2+)</name>
        <dbReference type="ChEBI" id="CHEBI:18420"/>
    </cofactor>
</comment>
<evidence type="ECO:0000256" key="2">
    <source>
        <dbReference type="ARBA" id="ARBA00004533"/>
    </source>
</evidence>
<dbReference type="RefSeq" id="WP_144572200.1">
    <property type="nucleotide sequence ID" value="NZ_VLKG01000009.1"/>
</dbReference>
<feature type="domain" description="HAMP" evidence="7">
    <location>
        <begin position="316"/>
        <end position="370"/>
    </location>
</feature>
<dbReference type="PANTHER" id="PTHR45138:SF9">
    <property type="entry name" value="DIGUANYLATE CYCLASE DGCM-RELATED"/>
    <property type="match status" value="1"/>
</dbReference>
<dbReference type="CDD" id="cd01949">
    <property type="entry name" value="GGDEF"/>
    <property type="match status" value="1"/>
</dbReference>
<evidence type="ECO:0000313" key="9">
    <source>
        <dbReference type="EMBL" id="TWH64517.1"/>
    </source>
</evidence>
<dbReference type="EMBL" id="VLKG01000009">
    <property type="protein sequence ID" value="TWH64517.1"/>
    <property type="molecule type" value="Genomic_DNA"/>
</dbReference>
<dbReference type="InterPro" id="IPR050469">
    <property type="entry name" value="Diguanylate_Cyclase"/>
</dbReference>
<evidence type="ECO:0000256" key="1">
    <source>
        <dbReference type="ARBA" id="ARBA00001946"/>
    </source>
</evidence>
<dbReference type="InterPro" id="IPR043128">
    <property type="entry name" value="Rev_trsase/Diguanyl_cyclase"/>
</dbReference>
<evidence type="ECO:0000259" key="8">
    <source>
        <dbReference type="PROSITE" id="PS50887"/>
    </source>
</evidence>
<keyword evidence="10" id="KW-1185">Reference proteome</keyword>
<evidence type="ECO:0000256" key="6">
    <source>
        <dbReference type="SAM" id="Phobius"/>
    </source>
</evidence>
<dbReference type="Gene3D" id="6.10.340.10">
    <property type="match status" value="1"/>
</dbReference>
<evidence type="ECO:0000256" key="5">
    <source>
        <dbReference type="SAM" id="Coils"/>
    </source>
</evidence>
<proteinExistence type="predicted"/>
<dbReference type="Gene3D" id="3.30.450.20">
    <property type="entry name" value="PAS domain"/>
    <property type="match status" value="1"/>
</dbReference>
<keyword evidence="6" id="KW-0812">Transmembrane</keyword>
<dbReference type="PROSITE" id="PS50887">
    <property type="entry name" value="GGDEF"/>
    <property type="match status" value="1"/>
</dbReference>
<keyword evidence="5" id="KW-0175">Coiled coil</keyword>
<dbReference type="Pfam" id="PF00990">
    <property type="entry name" value="GGDEF"/>
    <property type="match status" value="1"/>
</dbReference>
<accession>A0A562I0E9</accession>
<dbReference type="InterPro" id="IPR003660">
    <property type="entry name" value="HAMP_dom"/>
</dbReference>
<dbReference type="PANTHER" id="PTHR45138">
    <property type="entry name" value="REGULATORY COMPONENTS OF SENSORY TRANSDUCTION SYSTEM"/>
    <property type="match status" value="1"/>
</dbReference>
<gene>
    <name evidence="9" type="ORF">LX59_02465</name>
</gene>
<protein>
    <recommendedName>
        <fullName evidence="3">diguanylate cyclase</fullName>
        <ecNumber evidence="3">2.7.7.65</ecNumber>
    </recommendedName>
</protein>
<feature type="coiled-coil region" evidence="5">
    <location>
        <begin position="362"/>
        <end position="400"/>
    </location>
</feature>
<comment type="caution">
    <text evidence="9">The sequence shown here is derived from an EMBL/GenBank/DDBJ whole genome shotgun (WGS) entry which is preliminary data.</text>
</comment>
<evidence type="ECO:0000313" key="10">
    <source>
        <dbReference type="Proteomes" id="UP000319627"/>
    </source>
</evidence>
<dbReference type="NCBIfam" id="TIGR00254">
    <property type="entry name" value="GGDEF"/>
    <property type="match status" value="1"/>
</dbReference>
<evidence type="ECO:0000256" key="4">
    <source>
        <dbReference type="ARBA" id="ARBA00034247"/>
    </source>
</evidence>
<dbReference type="GO" id="GO:0007165">
    <property type="term" value="P:signal transduction"/>
    <property type="evidence" value="ECO:0007669"/>
    <property type="project" value="InterPro"/>
</dbReference>
<feature type="transmembrane region" description="Helical" evidence="6">
    <location>
        <begin position="295"/>
        <end position="315"/>
    </location>
</feature>
<sequence>MQMLPKSFRNRLTLLFISLGAAVGAPLYFYIEQVYVQQLIQARSKDLHSIAVATATVISENLRERQREISLLAKAPIYDDYTASLGVDKLTGQLNQLKASYQYYSWIGFTDTQGVVRAASQNMLLGQNVSQRPWFQNGLQGDFIGDLHEAVLLKKLIAPTGAEGPIRFIDFAAPVLNAEHQLLGVVAAHAHWDWADAVIEVLVPILQSQKHLDVHILNKHQEVIYSTSNAHKLDEDILNDQAQEEIRLQMSGTQEFILAQQSIPDLIPDKPLGWSLLVVQPSSVIHQETQTLRHALLYLIVLATIVFVYLAWWMASRISHPIEHLAQQARRVQLGDEHLPDISHKTNIIEIEQLNTAISDMTKTLIQRRSELEQANRVLEEKVKVRTQELEQANNRLEQMVRIDPLTGVFNRLAAQEHIDRHFKQLKYTGDTYSLLMLDIDYFKRINDQYGHAEGDEALKRVAHTIRQNIRKTDCLFRMGGEEFMAILPHTSLREACTVAEKIRRAIAGTPAPKIGNITISIGVALAQTKDTNSEIAIHWADQGLYLAKELGRNQVAIKTS</sequence>
<dbReference type="Proteomes" id="UP000319627">
    <property type="component" value="Unassembled WGS sequence"/>
</dbReference>
<dbReference type="OrthoDB" id="9812260at2"/>
<dbReference type="Gene3D" id="3.30.70.270">
    <property type="match status" value="1"/>
</dbReference>
<dbReference type="FunFam" id="3.30.70.270:FF:000001">
    <property type="entry name" value="Diguanylate cyclase domain protein"/>
    <property type="match status" value="1"/>
</dbReference>
<comment type="catalytic activity">
    <reaction evidence="4">
        <text>2 GTP = 3',3'-c-di-GMP + 2 diphosphate</text>
        <dbReference type="Rhea" id="RHEA:24898"/>
        <dbReference type="ChEBI" id="CHEBI:33019"/>
        <dbReference type="ChEBI" id="CHEBI:37565"/>
        <dbReference type="ChEBI" id="CHEBI:58805"/>
        <dbReference type="EC" id="2.7.7.65"/>
    </reaction>
</comment>
<comment type="subcellular location">
    <subcellularLocation>
        <location evidence="2">Cell inner membrane</location>
    </subcellularLocation>
</comment>